<evidence type="ECO:0000313" key="2">
    <source>
        <dbReference type="Proteomes" id="UP000184480"/>
    </source>
</evidence>
<proteinExistence type="predicted"/>
<name>A0A1M5EQP5_9BACT</name>
<dbReference type="STRING" id="1346286.SAMN05444362_110112"/>
<protein>
    <submittedName>
        <fullName evidence="1">Uncharacterized protein</fullName>
    </submittedName>
</protein>
<evidence type="ECO:0000313" key="1">
    <source>
        <dbReference type="EMBL" id="SHF81565.1"/>
    </source>
</evidence>
<organism evidence="1 2">
    <name type="scientific">Dysgonomonas macrotermitis</name>
    <dbReference type="NCBI Taxonomy" id="1346286"/>
    <lineage>
        <taxon>Bacteria</taxon>
        <taxon>Pseudomonadati</taxon>
        <taxon>Bacteroidota</taxon>
        <taxon>Bacteroidia</taxon>
        <taxon>Bacteroidales</taxon>
        <taxon>Dysgonomonadaceae</taxon>
        <taxon>Dysgonomonas</taxon>
    </lineage>
</organism>
<reference evidence="2" key="1">
    <citation type="submission" date="2016-11" db="EMBL/GenBank/DDBJ databases">
        <authorList>
            <person name="Varghese N."/>
            <person name="Submissions S."/>
        </authorList>
    </citation>
    <scope>NUCLEOTIDE SEQUENCE [LARGE SCALE GENOMIC DNA]</scope>
    <source>
        <strain evidence="2">DSM 27370</strain>
    </source>
</reference>
<keyword evidence="2" id="KW-1185">Reference proteome</keyword>
<dbReference type="PROSITE" id="PS51257">
    <property type="entry name" value="PROKAR_LIPOPROTEIN"/>
    <property type="match status" value="1"/>
</dbReference>
<gene>
    <name evidence="1" type="ORF">SAMN05444362_110112</name>
</gene>
<dbReference type="Proteomes" id="UP000184480">
    <property type="component" value="Unassembled WGS sequence"/>
</dbReference>
<dbReference type="EMBL" id="FQUC01000010">
    <property type="protein sequence ID" value="SHF81565.1"/>
    <property type="molecule type" value="Genomic_DNA"/>
</dbReference>
<dbReference type="AlphaFoldDB" id="A0A1M5EQP5"/>
<dbReference type="RefSeq" id="WP_062183646.1">
    <property type="nucleotide sequence ID" value="NZ_BBXL01000022.1"/>
</dbReference>
<sequence>MKYKLYLLFITTLIIISCNSKKNDANTTEEPESSVSDSIILVNNMVEQKLDNVIGIWTYTFDRNDGMGNITYELGFFDDENGYYRPCYDDCSFIGKYKIENGILYFNGEESGDNVDPENINKINVKFTIKGSTLVTDNGEVYIKDENEEVIALRTIEDNNVASSKPTVEDIINVLHKNLFVYKHSDGFYVSFSFDYRGLDGDGNPTFLTEVSEFVPNNSIPTSPADVIMQSFNQVRYLRINKGIHFVVKEHLQNDYLVLKKKDSHDNLRYFKISIYNIIRNEEGRIKEADVYASTQGKIRLSMMPKNYRKR</sequence>
<accession>A0A1M5EQP5</accession>